<evidence type="ECO:0000259" key="2">
    <source>
        <dbReference type="Pfam" id="PF13916"/>
    </source>
</evidence>
<feature type="compositionally biased region" description="Low complexity" evidence="1">
    <location>
        <begin position="187"/>
        <end position="205"/>
    </location>
</feature>
<organism evidence="3 4">
    <name type="scientific">Dimorphilus gyrociliatus</name>
    <dbReference type="NCBI Taxonomy" id="2664684"/>
    <lineage>
        <taxon>Eukaryota</taxon>
        <taxon>Metazoa</taxon>
        <taxon>Spiralia</taxon>
        <taxon>Lophotrochozoa</taxon>
        <taxon>Annelida</taxon>
        <taxon>Polychaeta</taxon>
        <taxon>Polychaeta incertae sedis</taxon>
        <taxon>Dinophilidae</taxon>
        <taxon>Dimorphilus</taxon>
    </lineage>
</organism>
<feature type="compositionally biased region" description="Basic and acidic residues" evidence="1">
    <location>
        <begin position="151"/>
        <end position="180"/>
    </location>
</feature>
<gene>
    <name evidence="3" type="ORF">DGYR_LOCUS11578</name>
</gene>
<feature type="domain" description="Phostensin/Taperin N-terminal" evidence="2">
    <location>
        <begin position="38"/>
        <end position="106"/>
    </location>
</feature>
<feature type="compositionally biased region" description="Basic and acidic residues" evidence="1">
    <location>
        <begin position="580"/>
        <end position="596"/>
    </location>
</feature>
<protein>
    <submittedName>
        <fullName evidence="3">DgyrCDS12257</fullName>
    </submittedName>
</protein>
<feature type="compositionally biased region" description="Basic and acidic residues" evidence="1">
    <location>
        <begin position="362"/>
        <end position="384"/>
    </location>
</feature>
<dbReference type="Pfam" id="PF13916">
    <property type="entry name" value="Phostensin_N"/>
    <property type="match status" value="1"/>
</dbReference>
<feature type="region of interest" description="Disordered" evidence="1">
    <location>
        <begin position="515"/>
        <end position="554"/>
    </location>
</feature>
<evidence type="ECO:0000313" key="4">
    <source>
        <dbReference type="Proteomes" id="UP000549394"/>
    </source>
</evidence>
<evidence type="ECO:0000313" key="3">
    <source>
        <dbReference type="EMBL" id="CAD5123952.1"/>
    </source>
</evidence>
<name>A0A7I8W746_9ANNE</name>
<feature type="compositionally biased region" description="Basic and acidic residues" evidence="1">
    <location>
        <begin position="331"/>
        <end position="344"/>
    </location>
</feature>
<dbReference type="Proteomes" id="UP000549394">
    <property type="component" value="Unassembled WGS sequence"/>
</dbReference>
<dbReference type="EMBL" id="CAJFCJ010000019">
    <property type="protein sequence ID" value="CAD5123952.1"/>
    <property type="molecule type" value="Genomic_DNA"/>
</dbReference>
<feature type="compositionally biased region" description="Polar residues" evidence="1">
    <location>
        <begin position="239"/>
        <end position="253"/>
    </location>
</feature>
<sequence>MSTQYEQIPPWRREFLEKRQRAQEMERLRLESAAEKLASVPSWKRGLLEKKKQQMNSVVYTDKEGNGTTVNGYGNHSIEKEEHLLPVNQNPWVRSDTKIKHSNQPANNCKLISNNFNDSVFDDSENTEVEYGAGFVHKILQKFSHMSTNDSHPKRSHSTDSLDDRKTESKRRIQSERTDCVDQEPNKLPSKSVSVESLSSLANSPGRVPQSPLICRSSNKGSIPENERPKKNIVKSALSKFQTGPLSPPTYTKRSAPLPPPFLKKTDTTEKSNGFSNSSHSNDPCSQESFQHSLNNNANIPSHERDKNKKSLQNVMNNSTEVITEIVSVTEEVKKEESPREPTKPAKQNHSKTRKTNIYDSAQERTDRSHLILEFSHRNPEKNKNSTNKGGKPGKFSFGAASNVVPKTYNKLVLQTHLTKYDDIKDKNDEVRTLEDYKQQVDANEYENLQTNIDDLTSDDDDIPVTYIDDILAENEIDFIGANVKLNRNLLEKTKKPGSLRISFNDSEDIFEYPSEASLWQPERTKPIEPSNKPSKTFVDNPALRSTSSGTLGSYVSSTQVDYVWGERKPESQPIQSNNKNEEKISRQQESADHSWSETSRSSHLLF</sequence>
<proteinExistence type="predicted"/>
<dbReference type="PANTHER" id="PTHR21685">
    <property type="entry name" value="TON-B BOX DOMAIN"/>
    <property type="match status" value="1"/>
</dbReference>
<feature type="compositionally biased region" description="Polar residues" evidence="1">
    <location>
        <begin position="544"/>
        <end position="554"/>
    </location>
</feature>
<dbReference type="PANTHER" id="PTHR21685:SF2">
    <property type="match status" value="1"/>
</dbReference>
<dbReference type="AlphaFoldDB" id="A0A7I8W746"/>
<dbReference type="InterPro" id="IPR026671">
    <property type="entry name" value="PPP1R18/Tprn"/>
</dbReference>
<accession>A0A7I8W746</accession>
<reference evidence="3 4" key="1">
    <citation type="submission" date="2020-08" db="EMBL/GenBank/DDBJ databases">
        <authorList>
            <person name="Hejnol A."/>
        </authorList>
    </citation>
    <scope>NUCLEOTIDE SEQUENCE [LARGE SCALE GENOMIC DNA]</scope>
</reference>
<comment type="caution">
    <text evidence="3">The sequence shown here is derived from an EMBL/GenBank/DDBJ whole genome shotgun (WGS) entry which is preliminary data.</text>
</comment>
<feature type="compositionally biased region" description="Polar residues" evidence="1">
    <location>
        <begin position="597"/>
        <end position="607"/>
    </location>
</feature>
<dbReference type="InterPro" id="IPR025903">
    <property type="entry name" value="Phostensin/Taperin_N_dom"/>
</dbReference>
<feature type="region of interest" description="Disordered" evidence="1">
    <location>
        <begin position="331"/>
        <end position="395"/>
    </location>
</feature>
<feature type="region of interest" description="Disordered" evidence="1">
    <location>
        <begin position="146"/>
        <end position="307"/>
    </location>
</feature>
<evidence type="ECO:0000256" key="1">
    <source>
        <dbReference type="SAM" id="MobiDB-lite"/>
    </source>
</evidence>
<keyword evidence="4" id="KW-1185">Reference proteome</keyword>
<feature type="compositionally biased region" description="Polar residues" evidence="1">
    <location>
        <begin position="271"/>
        <end position="300"/>
    </location>
</feature>
<feature type="region of interest" description="Disordered" evidence="1">
    <location>
        <begin position="566"/>
        <end position="607"/>
    </location>
</feature>